<feature type="compositionally biased region" description="Low complexity" evidence="3">
    <location>
        <begin position="143"/>
        <end position="160"/>
    </location>
</feature>
<evidence type="ECO:0000313" key="6">
    <source>
        <dbReference type="Proteomes" id="UP000218334"/>
    </source>
</evidence>
<organism evidence="5 6">
    <name type="scientific">Armillaria solidipes</name>
    <dbReference type="NCBI Taxonomy" id="1076256"/>
    <lineage>
        <taxon>Eukaryota</taxon>
        <taxon>Fungi</taxon>
        <taxon>Dikarya</taxon>
        <taxon>Basidiomycota</taxon>
        <taxon>Agaricomycotina</taxon>
        <taxon>Agaricomycetes</taxon>
        <taxon>Agaricomycetidae</taxon>
        <taxon>Agaricales</taxon>
        <taxon>Marasmiineae</taxon>
        <taxon>Physalacriaceae</taxon>
        <taxon>Armillaria</taxon>
    </lineage>
</organism>
<dbReference type="InterPro" id="IPR038096">
    <property type="entry name" value="TEA/ATTS_sf"/>
</dbReference>
<proteinExistence type="inferred from homology"/>
<feature type="domain" description="TEA" evidence="4">
    <location>
        <begin position="53"/>
        <end position="129"/>
    </location>
</feature>
<gene>
    <name evidence="5" type="ORF">ARMSODRAFT_967249</name>
</gene>
<feature type="compositionally biased region" description="Low complexity" evidence="3">
    <location>
        <begin position="167"/>
        <end position="194"/>
    </location>
</feature>
<evidence type="ECO:0000313" key="5">
    <source>
        <dbReference type="EMBL" id="PBK59074.1"/>
    </source>
</evidence>
<dbReference type="InterPro" id="IPR000818">
    <property type="entry name" value="TEA/ATTS_dom"/>
</dbReference>
<evidence type="ECO:0000259" key="4">
    <source>
        <dbReference type="PROSITE" id="PS51088"/>
    </source>
</evidence>
<dbReference type="EMBL" id="KZ293514">
    <property type="protein sequence ID" value="PBK59074.1"/>
    <property type="molecule type" value="Genomic_DNA"/>
</dbReference>
<dbReference type="Pfam" id="PF01285">
    <property type="entry name" value="TEA"/>
    <property type="match status" value="1"/>
</dbReference>
<evidence type="ECO:0000256" key="1">
    <source>
        <dbReference type="ARBA" id="ARBA00008421"/>
    </source>
</evidence>
<reference evidence="6" key="1">
    <citation type="journal article" date="2017" name="Nat. Ecol. Evol.">
        <title>Genome expansion and lineage-specific genetic innovations in the forest pathogenic fungi Armillaria.</title>
        <authorList>
            <person name="Sipos G."/>
            <person name="Prasanna A.N."/>
            <person name="Walter M.C."/>
            <person name="O'Connor E."/>
            <person name="Balint B."/>
            <person name="Krizsan K."/>
            <person name="Kiss B."/>
            <person name="Hess J."/>
            <person name="Varga T."/>
            <person name="Slot J."/>
            <person name="Riley R."/>
            <person name="Boka B."/>
            <person name="Rigling D."/>
            <person name="Barry K."/>
            <person name="Lee J."/>
            <person name="Mihaltcheva S."/>
            <person name="LaButti K."/>
            <person name="Lipzen A."/>
            <person name="Waldron R."/>
            <person name="Moloney N.M."/>
            <person name="Sperisen C."/>
            <person name="Kredics L."/>
            <person name="Vagvoelgyi C."/>
            <person name="Patrignani A."/>
            <person name="Fitzpatrick D."/>
            <person name="Nagy I."/>
            <person name="Doyle S."/>
            <person name="Anderson J.B."/>
            <person name="Grigoriev I.V."/>
            <person name="Gueldener U."/>
            <person name="Muensterkoetter M."/>
            <person name="Nagy L.G."/>
        </authorList>
    </citation>
    <scope>NUCLEOTIDE SEQUENCE [LARGE SCALE GENOMIC DNA]</scope>
    <source>
        <strain evidence="6">28-4</strain>
    </source>
</reference>
<dbReference type="AlphaFoldDB" id="A0A2H3AQN2"/>
<dbReference type="PROSITE" id="PS51088">
    <property type="entry name" value="TEA_2"/>
    <property type="match status" value="1"/>
</dbReference>
<dbReference type="SMART" id="SM00426">
    <property type="entry name" value="TEA"/>
    <property type="match status" value="1"/>
</dbReference>
<accession>A0A2H3AQN2</accession>
<dbReference type="STRING" id="1076256.A0A2H3AQN2"/>
<evidence type="ECO:0000256" key="3">
    <source>
        <dbReference type="SAM" id="MobiDB-lite"/>
    </source>
</evidence>
<sequence length="457" mass="50952">MGNELQFSPVFNSLYPTMEGNLHLIPSRRSPRSSKVRAETIITGRKSWKTMKDQGNEPVWPPYIEAALIEALEKYRPHSANIKNPKELRRFPKRNIFISNEIFKKTGRKRTAKQVGSRLQQLRDTCEDDRVLDLLTRKEYSPEPESSSTDTSADSPTSEANDCALASPLSEVTTSSSSEVSSESSRLSPLSSVSSDEFGHQVLPAIPRNVVVRIEICHQESTRRGHSPLRHSFEPVPSKPFYHRRIILSADRPLGTLSPTVTFTSSRPTSASTFSSFTVYVNNVPVHSEVSPLLPHVEETNPALCYAYRARFLPEYWVHLCEGYDLAQCTVTQDIIEPRQTDEVVLLSLVYEFSHTYTAPSAPVLYSHSSTGPALPPHFAETPACNGVISPPLNNACSDRNFAHWPTACVSEPHASAWDVDHRKLVLNSTDPHYSLQGCILPGFGEQYSPSYSDLGL</sequence>
<name>A0A2H3AQN2_9AGAR</name>
<keyword evidence="6" id="KW-1185">Reference proteome</keyword>
<evidence type="ECO:0000256" key="2">
    <source>
        <dbReference type="PROSITE-ProRule" id="PRU00505"/>
    </source>
</evidence>
<feature type="region of interest" description="Disordered" evidence="3">
    <location>
        <begin position="136"/>
        <end position="194"/>
    </location>
</feature>
<dbReference type="GO" id="GO:0003700">
    <property type="term" value="F:DNA-binding transcription factor activity"/>
    <property type="evidence" value="ECO:0007669"/>
    <property type="project" value="InterPro"/>
</dbReference>
<dbReference type="Gene3D" id="6.10.20.40">
    <property type="entry name" value="TEA/ATTS domain"/>
    <property type="match status" value="1"/>
</dbReference>
<protein>
    <recommendedName>
        <fullName evidence="4">TEA domain-containing protein</fullName>
    </recommendedName>
</protein>
<feature type="DNA-binding region" description="TEA" evidence="2">
    <location>
        <begin position="53"/>
        <end position="129"/>
    </location>
</feature>
<comment type="similarity">
    <text evidence="1">Belongs to the TEC1 family.</text>
</comment>
<dbReference type="Proteomes" id="UP000218334">
    <property type="component" value="Unassembled WGS sequence"/>
</dbReference>